<dbReference type="Proteomes" id="UP000644020">
    <property type="component" value="Unassembled WGS sequence"/>
</dbReference>
<proteinExistence type="inferred from homology"/>
<evidence type="ECO:0000256" key="1">
    <source>
        <dbReference type="ARBA" id="ARBA00001164"/>
    </source>
</evidence>
<keyword evidence="5 9" id="KW-0028">Amino-acid biosynthesis</keyword>
<comment type="catalytic activity">
    <reaction evidence="1 9">
        <text>N-(5-phospho-beta-D-ribosyl)anthranilate = 1-(2-carboxyphenylamino)-1-deoxy-D-ribulose 5-phosphate</text>
        <dbReference type="Rhea" id="RHEA:21540"/>
        <dbReference type="ChEBI" id="CHEBI:18277"/>
        <dbReference type="ChEBI" id="CHEBI:58613"/>
        <dbReference type="EC" id="5.3.1.24"/>
    </reaction>
</comment>
<keyword evidence="7 9" id="KW-0057">Aromatic amino acid biosynthesis</keyword>
<keyword evidence="8 9" id="KW-0413">Isomerase</keyword>
<dbReference type="AlphaFoldDB" id="A0A918WB40"/>
<dbReference type="RefSeq" id="WP_189978306.1">
    <property type="nucleotide sequence ID" value="NZ_BMUL01000008.1"/>
</dbReference>
<dbReference type="GO" id="GO:0004640">
    <property type="term" value="F:phosphoribosylanthranilate isomerase activity"/>
    <property type="evidence" value="ECO:0007669"/>
    <property type="project" value="UniProtKB-UniRule"/>
</dbReference>
<evidence type="ECO:0000313" key="11">
    <source>
        <dbReference type="EMBL" id="GHA88431.1"/>
    </source>
</evidence>
<evidence type="ECO:0000256" key="4">
    <source>
        <dbReference type="ARBA" id="ARBA00022272"/>
    </source>
</evidence>
<protein>
    <recommendedName>
        <fullName evidence="4 9">N-(5'-phosphoribosyl)anthranilate isomerase</fullName>
        <shortName evidence="9">PRAI</shortName>
        <ecNumber evidence="3 9">5.3.1.24</ecNumber>
    </recommendedName>
</protein>
<evidence type="ECO:0000256" key="6">
    <source>
        <dbReference type="ARBA" id="ARBA00022822"/>
    </source>
</evidence>
<evidence type="ECO:0000256" key="5">
    <source>
        <dbReference type="ARBA" id="ARBA00022605"/>
    </source>
</evidence>
<dbReference type="GO" id="GO:0000162">
    <property type="term" value="P:L-tryptophan biosynthetic process"/>
    <property type="evidence" value="ECO:0007669"/>
    <property type="project" value="UniProtKB-UniRule"/>
</dbReference>
<evidence type="ECO:0000256" key="9">
    <source>
        <dbReference type="HAMAP-Rule" id="MF_00135"/>
    </source>
</evidence>
<gene>
    <name evidence="9 11" type="primary">trpF</name>
    <name evidence="11" type="ORF">GCM10010305_35060</name>
</gene>
<dbReference type="InterPro" id="IPR001240">
    <property type="entry name" value="PRAI_dom"/>
</dbReference>
<dbReference type="Pfam" id="PF00697">
    <property type="entry name" value="PRAI"/>
    <property type="match status" value="1"/>
</dbReference>
<accession>A0A918WB40</accession>
<reference evidence="11" key="2">
    <citation type="submission" date="2020-09" db="EMBL/GenBank/DDBJ databases">
        <authorList>
            <person name="Sun Q."/>
            <person name="Ohkuma M."/>
        </authorList>
    </citation>
    <scope>NUCLEOTIDE SEQUENCE</scope>
    <source>
        <strain evidence="11">JCM 4518</strain>
    </source>
</reference>
<dbReference type="EC" id="5.3.1.24" evidence="3 9"/>
<evidence type="ECO:0000256" key="8">
    <source>
        <dbReference type="ARBA" id="ARBA00023235"/>
    </source>
</evidence>
<dbReference type="Gene3D" id="3.20.20.70">
    <property type="entry name" value="Aldolase class I"/>
    <property type="match status" value="1"/>
</dbReference>
<feature type="domain" description="N-(5'phosphoribosyl) anthranilate isomerase (PRAI)" evidence="10">
    <location>
        <begin position="3"/>
        <end position="196"/>
    </location>
</feature>
<dbReference type="PANTHER" id="PTHR42894">
    <property type="entry name" value="N-(5'-PHOSPHORIBOSYL)ANTHRANILATE ISOMERASE"/>
    <property type="match status" value="1"/>
</dbReference>
<comment type="caution">
    <text evidence="11">The sequence shown here is derived from an EMBL/GenBank/DDBJ whole genome shotgun (WGS) entry which is preliminary data.</text>
</comment>
<dbReference type="HAMAP" id="MF_00135">
    <property type="entry name" value="PRAI"/>
    <property type="match status" value="1"/>
</dbReference>
<dbReference type="SUPFAM" id="SSF51366">
    <property type="entry name" value="Ribulose-phoshate binding barrel"/>
    <property type="match status" value="1"/>
</dbReference>
<comment type="pathway">
    <text evidence="2 9">Amino-acid biosynthesis; L-tryptophan biosynthesis; L-tryptophan from chorismate: step 3/5.</text>
</comment>
<evidence type="ECO:0000313" key="12">
    <source>
        <dbReference type="Proteomes" id="UP000644020"/>
    </source>
</evidence>
<sequence>MFVKVCGLATTADIDVAAEAGADAVGLVISGTSVRGLGRDRVAELVAHVPDGVLSVLVVNDTPAVEAAGIAAALGFGALQLHGRAYGPGEFGAAAGVFPRLWRATALADGPDTRVGALGEEVLLLDSPRAGSGARWDLSLLDAARPEGHWLLAGGLGPGNVAGAIAAARPWGVDVSSGVESAPGVKDHALIRAFVAAAKAAAASPATGSAPAQPSGAPAGP</sequence>
<organism evidence="11 12">
    <name type="scientific">Streptomyces termitum</name>
    <dbReference type="NCBI Taxonomy" id="67368"/>
    <lineage>
        <taxon>Bacteria</taxon>
        <taxon>Bacillati</taxon>
        <taxon>Actinomycetota</taxon>
        <taxon>Actinomycetes</taxon>
        <taxon>Kitasatosporales</taxon>
        <taxon>Streptomycetaceae</taxon>
        <taxon>Streptomyces</taxon>
    </lineage>
</organism>
<evidence type="ECO:0000259" key="10">
    <source>
        <dbReference type="Pfam" id="PF00697"/>
    </source>
</evidence>
<evidence type="ECO:0000256" key="3">
    <source>
        <dbReference type="ARBA" id="ARBA00012572"/>
    </source>
</evidence>
<keyword evidence="6 9" id="KW-0822">Tryptophan biosynthesis</keyword>
<dbReference type="InterPro" id="IPR013785">
    <property type="entry name" value="Aldolase_TIM"/>
</dbReference>
<comment type="similarity">
    <text evidence="9">Belongs to the TrpF family.</text>
</comment>
<evidence type="ECO:0000256" key="7">
    <source>
        <dbReference type="ARBA" id="ARBA00023141"/>
    </source>
</evidence>
<evidence type="ECO:0000256" key="2">
    <source>
        <dbReference type="ARBA" id="ARBA00004664"/>
    </source>
</evidence>
<keyword evidence="12" id="KW-1185">Reference proteome</keyword>
<dbReference type="CDD" id="cd00405">
    <property type="entry name" value="PRAI"/>
    <property type="match status" value="1"/>
</dbReference>
<reference evidence="11" key="1">
    <citation type="journal article" date="2014" name="Int. J. Syst. Evol. Microbiol.">
        <title>Complete genome sequence of Corynebacterium casei LMG S-19264T (=DSM 44701T), isolated from a smear-ripened cheese.</title>
        <authorList>
            <consortium name="US DOE Joint Genome Institute (JGI-PGF)"/>
            <person name="Walter F."/>
            <person name="Albersmeier A."/>
            <person name="Kalinowski J."/>
            <person name="Ruckert C."/>
        </authorList>
    </citation>
    <scope>NUCLEOTIDE SEQUENCE</scope>
    <source>
        <strain evidence="11">JCM 4518</strain>
    </source>
</reference>
<dbReference type="InterPro" id="IPR044643">
    <property type="entry name" value="TrpF_fam"/>
</dbReference>
<name>A0A918WB40_9ACTN</name>
<dbReference type="InterPro" id="IPR011060">
    <property type="entry name" value="RibuloseP-bd_barrel"/>
</dbReference>
<dbReference type="PANTHER" id="PTHR42894:SF1">
    <property type="entry name" value="N-(5'-PHOSPHORIBOSYL)ANTHRANILATE ISOMERASE"/>
    <property type="match status" value="1"/>
</dbReference>
<dbReference type="EMBL" id="BMUL01000008">
    <property type="protein sequence ID" value="GHA88431.1"/>
    <property type="molecule type" value="Genomic_DNA"/>
</dbReference>